<keyword evidence="4" id="KW-1185">Reference proteome</keyword>
<sequence length="131" mass="13868">MTAPEQATVSALVDPDTLTHAQTSGWDCVLCGLRLTDAPSRPLGTVTVKRGSAHMVYEVWACAPTCGAEPAPPEPEPTAWSRWLGHAVDCPGCRTGERCAAGGALYREVRANLPEGAQPPPPRRKSPGDPR</sequence>
<reference evidence="2" key="1">
    <citation type="submission" date="2014-05" db="EMBL/GenBank/DDBJ databases">
        <authorList>
            <person name="Horn Fabian"/>
        </authorList>
    </citation>
    <scope>NUCLEOTIDE SEQUENCE</scope>
</reference>
<dbReference type="AlphaFoldDB" id="A0A060ZII9"/>
<evidence type="ECO:0000313" key="2">
    <source>
        <dbReference type="EMBL" id="CDR05900.1"/>
    </source>
</evidence>
<protein>
    <submittedName>
        <fullName evidence="2">Uncharacterized protein</fullName>
    </submittedName>
</protein>
<evidence type="ECO:0000256" key="1">
    <source>
        <dbReference type="SAM" id="MobiDB-lite"/>
    </source>
</evidence>
<feature type="region of interest" description="Disordered" evidence="1">
    <location>
        <begin position="110"/>
        <end position="131"/>
    </location>
</feature>
<accession>A0A060ZII9</accession>
<name>A0A060ZII9_9ACTN</name>
<dbReference type="RefSeq" id="WP_063790891.1">
    <property type="nucleotide sequence ID" value="NZ_BAABDR010000043.1"/>
</dbReference>
<evidence type="ECO:0000313" key="3">
    <source>
        <dbReference type="EMBL" id="MBP2063008.1"/>
    </source>
</evidence>
<dbReference type="HOGENOM" id="CLU_2195460_0_0_11"/>
<organism evidence="2">
    <name type="scientific">Streptomyces iranensis</name>
    <dbReference type="NCBI Taxonomy" id="576784"/>
    <lineage>
        <taxon>Bacteria</taxon>
        <taxon>Bacillati</taxon>
        <taxon>Actinomycetota</taxon>
        <taxon>Actinomycetes</taxon>
        <taxon>Kitasatosporales</taxon>
        <taxon>Streptomycetaceae</taxon>
        <taxon>Streptomyces</taxon>
        <taxon>Streptomyces violaceusniger group</taxon>
    </lineage>
</organism>
<dbReference type="EMBL" id="JAGGLR010000010">
    <property type="protein sequence ID" value="MBP2063008.1"/>
    <property type="molecule type" value="Genomic_DNA"/>
</dbReference>
<gene>
    <name evidence="3" type="ORF">J2Z30_004027</name>
    <name evidence="2" type="ORF">SIRAN2829</name>
</gene>
<proteinExistence type="predicted"/>
<reference evidence="3 4" key="2">
    <citation type="submission" date="2021-03" db="EMBL/GenBank/DDBJ databases">
        <title>Genomic Encyclopedia of Type Strains, Phase IV (KMG-IV): sequencing the most valuable type-strain genomes for metagenomic binning, comparative biology and taxonomic classification.</title>
        <authorList>
            <person name="Goeker M."/>
        </authorList>
    </citation>
    <scope>NUCLEOTIDE SEQUENCE [LARGE SCALE GENOMIC DNA]</scope>
    <source>
        <strain evidence="3 4">DSM 41954</strain>
    </source>
</reference>
<dbReference type="EMBL" id="LK022848">
    <property type="protein sequence ID" value="CDR05900.1"/>
    <property type="molecule type" value="Genomic_DNA"/>
</dbReference>
<dbReference type="Proteomes" id="UP000756710">
    <property type="component" value="Unassembled WGS sequence"/>
</dbReference>
<evidence type="ECO:0000313" key="4">
    <source>
        <dbReference type="Proteomes" id="UP000756710"/>
    </source>
</evidence>